<dbReference type="AlphaFoldDB" id="A0A5N5F0R3"/>
<dbReference type="RefSeq" id="WP_151510598.1">
    <property type="nucleotide sequence ID" value="NZ_JBMVCA010000012.1"/>
</dbReference>
<gene>
    <name evidence="2" type="ORF">F5983_13975</name>
</gene>
<organism evidence="2 3">
    <name type="scientific">Streptomyces arboris</name>
    <dbReference type="NCBI Taxonomy" id="2600619"/>
    <lineage>
        <taxon>Bacteria</taxon>
        <taxon>Bacillati</taxon>
        <taxon>Actinomycetota</taxon>
        <taxon>Actinomycetes</taxon>
        <taxon>Kitasatosporales</taxon>
        <taxon>Streptomycetaceae</taxon>
        <taxon>Streptomyces</taxon>
    </lineage>
</organism>
<dbReference type="EMBL" id="VYUA01000010">
    <property type="protein sequence ID" value="KAB2591934.1"/>
    <property type="molecule type" value="Genomic_DNA"/>
</dbReference>
<name>A0A5N5F0R3_9ACTN</name>
<comment type="caution">
    <text evidence="2">The sequence shown here is derived from an EMBL/GenBank/DDBJ whole genome shotgun (WGS) entry which is preliminary data.</text>
</comment>
<evidence type="ECO:0000313" key="3">
    <source>
        <dbReference type="Proteomes" id="UP000326907"/>
    </source>
</evidence>
<evidence type="ECO:0000313" key="2">
    <source>
        <dbReference type="EMBL" id="KAB2591934.1"/>
    </source>
</evidence>
<accession>A0A5N5F0R3</accession>
<sequence>MAKQRITVCLPPCAPGEALSRAIAEAMAPFDMNRQDDTPDGWDGEWDYWYIASGWEFAVRPGYEDDPRIVRDGEEEDEPRPRNQCDGGPKALLDLDADRVPVAEEAGRRWDAWQEFSAGYPAALPAHHFWARVRLDPAQRYSFEQARAEYESQPLIRAVYADPVLRERFGDDPVQFITPDREACVAEQYADVLPTWALLTLDGRWIEGGTHEYRAAFNAYLDGLPDDTMLVRVLYHS</sequence>
<feature type="region of interest" description="Disordered" evidence="1">
    <location>
        <begin position="66"/>
        <end position="91"/>
    </location>
</feature>
<proteinExistence type="predicted"/>
<evidence type="ECO:0000256" key="1">
    <source>
        <dbReference type="SAM" id="MobiDB-lite"/>
    </source>
</evidence>
<reference evidence="2 3" key="1">
    <citation type="submission" date="2019-09" db="EMBL/GenBank/DDBJ databases">
        <authorList>
            <person name="Liu P."/>
        </authorList>
    </citation>
    <scope>NUCLEOTIDE SEQUENCE [LARGE SCALE GENOMIC DNA]</scope>
    <source>
        <strain evidence="2 3">TRM68085</strain>
    </source>
</reference>
<keyword evidence="3" id="KW-1185">Reference proteome</keyword>
<protein>
    <submittedName>
        <fullName evidence="2">Uncharacterized protein</fullName>
    </submittedName>
</protein>
<dbReference type="Proteomes" id="UP000326907">
    <property type="component" value="Unassembled WGS sequence"/>
</dbReference>